<comment type="caution">
    <text evidence="1">The sequence shown here is derived from an EMBL/GenBank/DDBJ whole genome shotgun (WGS) entry which is preliminary data.</text>
</comment>
<accession>A0ABX1DMH0</accession>
<dbReference type="EMBL" id="JAAVLN010000001">
    <property type="protein sequence ID" value="NKC02853.1"/>
    <property type="molecule type" value="Genomic_DNA"/>
</dbReference>
<gene>
    <name evidence="1" type="ORF">HED55_04200</name>
</gene>
<proteinExistence type="predicted"/>
<name>A0ABX1DMH0_9HYPH</name>
<protein>
    <submittedName>
        <fullName evidence="1">IS110 family transposase</fullName>
    </submittedName>
</protein>
<organism evidence="1 2">
    <name type="scientific">Brucella haematophila</name>
    <dbReference type="NCBI Taxonomy" id="419474"/>
    <lineage>
        <taxon>Bacteria</taxon>
        <taxon>Pseudomonadati</taxon>
        <taxon>Pseudomonadota</taxon>
        <taxon>Alphaproteobacteria</taxon>
        <taxon>Hyphomicrobiales</taxon>
        <taxon>Brucellaceae</taxon>
        <taxon>Brucella/Ochrobactrum group</taxon>
        <taxon>Brucella</taxon>
    </lineage>
</organism>
<reference evidence="1 2" key="1">
    <citation type="submission" date="2020-03" db="EMBL/GenBank/DDBJ databases">
        <title>Whole genome sequencing of clinical and environmental type strains of Ochrobactrum.</title>
        <authorList>
            <person name="Dharne M."/>
        </authorList>
    </citation>
    <scope>NUCLEOTIDE SEQUENCE [LARGE SCALE GENOMIC DNA]</scope>
    <source>
        <strain evidence="1 2">CIP 109452</strain>
    </source>
</reference>
<keyword evidence="2" id="KW-1185">Reference proteome</keyword>
<dbReference type="Proteomes" id="UP000704467">
    <property type="component" value="Unassembled WGS sequence"/>
</dbReference>
<evidence type="ECO:0000313" key="1">
    <source>
        <dbReference type="EMBL" id="NKC02853.1"/>
    </source>
</evidence>
<evidence type="ECO:0000313" key="2">
    <source>
        <dbReference type="Proteomes" id="UP000704467"/>
    </source>
</evidence>
<sequence>MSASTYRNHPSTFIFCRIIARQAFANSAQGIAAFFVFIVRFSGIERLVLEPTGGYEHRVVTALQAAPLPVASIRP</sequence>